<keyword evidence="1 2" id="KW-0238">DNA-binding</keyword>
<evidence type="ECO:0000313" key="5">
    <source>
        <dbReference type="Proteomes" id="UP001595699"/>
    </source>
</evidence>
<dbReference type="EMBL" id="JBHRZH010000009">
    <property type="protein sequence ID" value="MFC3761750.1"/>
    <property type="molecule type" value="Genomic_DNA"/>
</dbReference>
<feature type="DNA-binding region" description="H-T-H motif" evidence="2">
    <location>
        <begin position="39"/>
        <end position="58"/>
    </location>
</feature>
<protein>
    <submittedName>
        <fullName evidence="4">TetR family transcriptional regulator</fullName>
    </submittedName>
</protein>
<evidence type="ECO:0000313" key="4">
    <source>
        <dbReference type="EMBL" id="MFC3761750.1"/>
    </source>
</evidence>
<evidence type="ECO:0000256" key="1">
    <source>
        <dbReference type="ARBA" id="ARBA00023125"/>
    </source>
</evidence>
<dbReference type="InterPro" id="IPR050109">
    <property type="entry name" value="HTH-type_TetR-like_transc_reg"/>
</dbReference>
<dbReference type="Pfam" id="PF17929">
    <property type="entry name" value="TetR_C_34"/>
    <property type="match status" value="1"/>
</dbReference>
<feature type="domain" description="HTH tetR-type" evidence="3">
    <location>
        <begin position="16"/>
        <end position="76"/>
    </location>
</feature>
<comment type="caution">
    <text evidence="4">The sequence shown here is derived from an EMBL/GenBank/DDBJ whole genome shotgun (WGS) entry which is preliminary data.</text>
</comment>
<organism evidence="4 5">
    <name type="scientific">Tenggerimyces flavus</name>
    <dbReference type="NCBI Taxonomy" id="1708749"/>
    <lineage>
        <taxon>Bacteria</taxon>
        <taxon>Bacillati</taxon>
        <taxon>Actinomycetota</taxon>
        <taxon>Actinomycetes</taxon>
        <taxon>Propionibacteriales</taxon>
        <taxon>Nocardioidaceae</taxon>
        <taxon>Tenggerimyces</taxon>
    </lineage>
</organism>
<evidence type="ECO:0000256" key="2">
    <source>
        <dbReference type="PROSITE-ProRule" id="PRU00335"/>
    </source>
</evidence>
<evidence type="ECO:0000259" key="3">
    <source>
        <dbReference type="PROSITE" id="PS50977"/>
    </source>
</evidence>
<dbReference type="InterPro" id="IPR009057">
    <property type="entry name" value="Homeodomain-like_sf"/>
</dbReference>
<dbReference type="SUPFAM" id="SSF46689">
    <property type="entry name" value="Homeodomain-like"/>
    <property type="match status" value="1"/>
</dbReference>
<dbReference type="InterPro" id="IPR001647">
    <property type="entry name" value="HTH_TetR"/>
</dbReference>
<gene>
    <name evidence="4" type="ORF">ACFOUW_12975</name>
</gene>
<name>A0ABV7Y8W8_9ACTN</name>
<sequence>MQTPAFQRARSVEHKQQRRDEMLAAARDLAAAHGVRAVTMTDIANEVGVHKSGVLRYFETREAVFLELLTEGWTEWMDACVPAIYQANGNPAKVAKAIAGTLAKRPLFCDLLAHAPMNLERGVSVEAVREFKASAFRQIDRFERAVTTALPKLTKADARALISAANAFASTLWQISHPTAAVAELYRTDPHLAHAVVDFAPSLRRQTETTILGLLTRRQNG</sequence>
<dbReference type="InterPro" id="IPR041483">
    <property type="entry name" value="TetR_C_34"/>
</dbReference>
<reference evidence="5" key="1">
    <citation type="journal article" date="2019" name="Int. J. Syst. Evol. Microbiol.">
        <title>The Global Catalogue of Microorganisms (GCM) 10K type strain sequencing project: providing services to taxonomists for standard genome sequencing and annotation.</title>
        <authorList>
            <consortium name="The Broad Institute Genomics Platform"/>
            <consortium name="The Broad Institute Genome Sequencing Center for Infectious Disease"/>
            <person name="Wu L."/>
            <person name="Ma J."/>
        </authorList>
    </citation>
    <scope>NUCLEOTIDE SEQUENCE [LARGE SCALE GENOMIC DNA]</scope>
    <source>
        <strain evidence="5">CGMCC 4.7241</strain>
    </source>
</reference>
<dbReference type="PANTHER" id="PTHR30055:SF178">
    <property type="entry name" value="POSSIBLE TRANSCRIPTIONAL REGULATORY PROTEIN"/>
    <property type="match status" value="1"/>
</dbReference>
<dbReference type="Gene3D" id="1.10.357.10">
    <property type="entry name" value="Tetracycline Repressor, domain 2"/>
    <property type="match status" value="1"/>
</dbReference>
<dbReference type="PANTHER" id="PTHR30055">
    <property type="entry name" value="HTH-TYPE TRANSCRIPTIONAL REGULATOR RUTR"/>
    <property type="match status" value="1"/>
</dbReference>
<keyword evidence="5" id="KW-1185">Reference proteome</keyword>
<accession>A0ABV7Y8W8</accession>
<dbReference type="Pfam" id="PF00440">
    <property type="entry name" value="TetR_N"/>
    <property type="match status" value="1"/>
</dbReference>
<dbReference type="PROSITE" id="PS50977">
    <property type="entry name" value="HTH_TETR_2"/>
    <property type="match status" value="1"/>
</dbReference>
<dbReference type="Proteomes" id="UP001595699">
    <property type="component" value="Unassembled WGS sequence"/>
</dbReference>
<dbReference type="RefSeq" id="WP_205114408.1">
    <property type="nucleotide sequence ID" value="NZ_JAFBCM010000001.1"/>
</dbReference>
<proteinExistence type="predicted"/>